<feature type="binding site" evidence="8">
    <location>
        <position position="49"/>
    </location>
    <ligand>
        <name>Zn(2+)</name>
        <dbReference type="ChEBI" id="CHEBI:29105"/>
    </ligand>
</feature>
<dbReference type="GeneID" id="54295502"/>
<organism evidence="10 11">
    <name type="scientific">Aplosporella prunicola CBS 121167</name>
    <dbReference type="NCBI Taxonomy" id="1176127"/>
    <lineage>
        <taxon>Eukaryota</taxon>
        <taxon>Fungi</taxon>
        <taxon>Dikarya</taxon>
        <taxon>Ascomycota</taxon>
        <taxon>Pezizomycotina</taxon>
        <taxon>Dothideomycetes</taxon>
        <taxon>Dothideomycetes incertae sedis</taxon>
        <taxon>Botryosphaeriales</taxon>
        <taxon>Aplosporellaceae</taxon>
        <taxon>Aplosporella</taxon>
    </lineage>
</organism>
<evidence type="ECO:0000256" key="7">
    <source>
        <dbReference type="ARBA" id="ARBA00023242"/>
    </source>
</evidence>
<dbReference type="InterPro" id="IPR007590">
    <property type="entry name" value="Saf4/Yju2"/>
</dbReference>
<evidence type="ECO:0000256" key="5">
    <source>
        <dbReference type="ARBA" id="ARBA00022833"/>
    </source>
</evidence>
<feature type="binding site" evidence="8">
    <location>
        <position position="82"/>
    </location>
    <ligand>
        <name>Zn(2+)</name>
        <dbReference type="ChEBI" id="CHEBI:29105"/>
    </ligand>
</feature>
<evidence type="ECO:0000313" key="11">
    <source>
        <dbReference type="Proteomes" id="UP000799438"/>
    </source>
</evidence>
<evidence type="ECO:0000256" key="2">
    <source>
        <dbReference type="ARBA" id="ARBA00022664"/>
    </source>
</evidence>
<keyword evidence="2" id="KW-0507">mRNA processing</keyword>
<feature type="region of interest" description="Disordered" evidence="9">
    <location>
        <begin position="12"/>
        <end position="32"/>
    </location>
</feature>
<reference evidence="10" key="1">
    <citation type="journal article" date="2020" name="Stud. Mycol.">
        <title>101 Dothideomycetes genomes: a test case for predicting lifestyles and emergence of pathogens.</title>
        <authorList>
            <person name="Haridas S."/>
            <person name="Albert R."/>
            <person name="Binder M."/>
            <person name="Bloem J."/>
            <person name="Labutti K."/>
            <person name="Salamov A."/>
            <person name="Andreopoulos B."/>
            <person name="Baker S."/>
            <person name="Barry K."/>
            <person name="Bills G."/>
            <person name="Bluhm B."/>
            <person name="Cannon C."/>
            <person name="Castanera R."/>
            <person name="Culley D."/>
            <person name="Daum C."/>
            <person name="Ezra D."/>
            <person name="Gonzalez J."/>
            <person name="Henrissat B."/>
            <person name="Kuo A."/>
            <person name="Liang C."/>
            <person name="Lipzen A."/>
            <person name="Lutzoni F."/>
            <person name="Magnuson J."/>
            <person name="Mondo S."/>
            <person name="Nolan M."/>
            <person name="Ohm R."/>
            <person name="Pangilinan J."/>
            <person name="Park H.-J."/>
            <person name="Ramirez L."/>
            <person name="Alfaro M."/>
            <person name="Sun H."/>
            <person name="Tritt A."/>
            <person name="Yoshinaga Y."/>
            <person name="Zwiers L.-H."/>
            <person name="Turgeon B."/>
            <person name="Goodwin S."/>
            <person name="Spatafora J."/>
            <person name="Crous P."/>
            <person name="Grigoriev I."/>
        </authorList>
    </citation>
    <scope>NUCLEOTIDE SEQUENCE</scope>
    <source>
        <strain evidence="10">CBS 121167</strain>
    </source>
</reference>
<dbReference type="InterPro" id="IPR043701">
    <property type="entry name" value="Yju2"/>
</dbReference>
<evidence type="ECO:0000256" key="9">
    <source>
        <dbReference type="SAM" id="MobiDB-lite"/>
    </source>
</evidence>
<keyword evidence="3 8" id="KW-0479">Metal-binding</keyword>
<comment type="subcellular location">
    <subcellularLocation>
        <location evidence="1 8">Nucleus</location>
    </subcellularLocation>
</comment>
<evidence type="ECO:0000256" key="6">
    <source>
        <dbReference type="ARBA" id="ARBA00023187"/>
    </source>
</evidence>
<keyword evidence="7 8" id="KW-0539">Nucleus</keyword>
<dbReference type="OrthoDB" id="674963at2759"/>
<evidence type="ECO:0000313" key="10">
    <source>
        <dbReference type="EMBL" id="KAF2144008.1"/>
    </source>
</evidence>
<keyword evidence="11" id="KW-1185">Reference proteome</keyword>
<protein>
    <recommendedName>
        <fullName evidence="8">Splicing factor YJU2</fullName>
    </recommendedName>
</protein>
<accession>A0A6A6BK41</accession>
<dbReference type="GO" id="GO:0046872">
    <property type="term" value="F:metal ion binding"/>
    <property type="evidence" value="ECO:0007669"/>
    <property type="project" value="UniProtKB-KW"/>
</dbReference>
<dbReference type="GO" id="GO:0071006">
    <property type="term" value="C:U2-type catalytic step 1 spliceosome"/>
    <property type="evidence" value="ECO:0007669"/>
    <property type="project" value="UniProtKB-UniRule"/>
</dbReference>
<keyword evidence="5 8" id="KW-0862">Zinc</keyword>
<dbReference type="PANTHER" id="PTHR12111">
    <property type="entry name" value="SPLICING FACTOR YJU2"/>
    <property type="match status" value="1"/>
</dbReference>
<feature type="compositionally biased region" description="Basic and acidic residues" evidence="9">
    <location>
        <begin position="174"/>
        <end position="218"/>
    </location>
</feature>
<comment type="function">
    <text evidence="8">Part of the spliceosome which catalyzes two sequential transesterification reactions, first the excision of the non-coding intron from pre-mRNA and then the ligation of the coding exons to form the mature mRNA. Plays a role in stabilizing the structure of the spliceosome catalytic core and docking of the branch helix into the active site, producing 5'-exon and lariat intron-3'-intermediates.</text>
</comment>
<feature type="region of interest" description="Disordered" evidence="9">
    <location>
        <begin position="174"/>
        <end position="266"/>
    </location>
</feature>
<sequence>MSERKVLTKYYPPDFDPSKIGRQRKPKDAGPKVQTVRLMAPFSMSCQKCGEFIYKGRKFNARKEHTEEKYYAITIYRFYIRCTRCSAEITFKTDPKNMDYTCERGAKRNFEPWREAKLAEETEEERLDRLEREEAERDAMAELETKTLDAKTEMAIADALDEIRTRNARIERGEFSVEASAEKPAQDLERERQEREDEEAAKRAFETETGERVRRLGEPEQEGGESSAAAAKGAAAMPPPPSFKRAPKKKKDLSAALGIKKKGPLV</sequence>
<keyword evidence="4 8" id="KW-0747">Spliceosome</keyword>
<dbReference type="HAMAP" id="MF_03226">
    <property type="entry name" value="YJU2"/>
    <property type="match status" value="1"/>
</dbReference>
<dbReference type="Proteomes" id="UP000799438">
    <property type="component" value="Unassembled WGS sequence"/>
</dbReference>
<comment type="similarity">
    <text evidence="8">Belongs to the CWC16 family. YJU2 subfamily.</text>
</comment>
<dbReference type="GO" id="GO:0000349">
    <property type="term" value="P:generation of catalytic spliceosome for first transesterification step"/>
    <property type="evidence" value="ECO:0007669"/>
    <property type="project" value="UniProtKB-UniRule"/>
</dbReference>
<dbReference type="RefSeq" id="XP_033399720.1">
    <property type="nucleotide sequence ID" value="XM_033538006.1"/>
</dbReference>
<evidence type="ECO:0000256" key="1">
    <source>
        <dbReference type="ARBA" id="ARBA00004123"/>
    </source>
</evidence>
<comment type="subunit">
    <text evidence="8">Component of the spliceosome. Present in the activated B complex, the catalytically activated B* complex which catalyzes the branching, the catalytic step 1 C complex catalyzing the exon ligation, and the postcatalytic P complex containing the ligated exons (mRNA) and the excised lariat intron.</text>
</comment>
<dbReference type="AlphaFoldDB" id="A0A6A6BK41"/>
<dbReference type="Pfam" id="PF04502">
    <property type="entry name" value="Saf4_Yju2"/>
    <property type="match status" value="1"/>
</dbReference>
<dbReference type="PANTHER" id="PTHR12111:SF1">
    <property type="entry name" value="SPLICING FACTOR YJU2"/>
    <property type="match status" value="1"/>
</dbReference>
<evidence type="ECO:0000256" key="8">
    <source>
        <dbReference type="HAMAP-Rule" id="MF_03226"/>
    </source>
</evidence>
<feature type="binding site" evidence="8">
    <location>
        <position position="46"/>
    </location>
    <ligand>
        <name>Zn(2+)</name>
        <dbReference type="ChEBI" id="CHEBI:29105"/>
    </ligand>
</feature>
<evidence type="ECO:0000256" key="4">
    <source>
        <dbReference type="ARBA" id="ARBA00022728"/>
    </source>
</evidence>
<proteinExistence type="inferred from homology"/>
<feature type="binding site" evidence="8">
    <location>
        <position position="85"/>
    </location>
    <ligand>
        <name>Zn(2+)</name>
        <dbReference type="ChEBI" id="CHEBI:29105"/>
    </ligand>
</feature>
<evidence type="ECO:0000256" key="3">
    <source>
        <dbReference type="ARBA" id="ARBA00022723"/>
    </source>
</evidence>
<dbReference type="EMBL" id="ML995480">
    <property type="protein sequence ID" value="KAF2144008.1"/>
    <property type="molecule type" value="Genomic_DNA"/>
</dbReference>
<name>A0A6A6BK41_9PEZI</name>
<gene>
    <name evidence="10" type="ORF">K452DRAFT_246118</name>
</gene>
<keyword evidence="6" id="KW-0508">mRNA splicing</keyword>
<feature type="compositionally biased region" description="Low complexity" evidence="9">
    <location>
        <begin position="224"/>
        <end position="236"/>
    </location>
</feature>